<name>A0A2G9QA45_AQUCT</name>
<keyword evidence="2" id="KW-1185">Reference proteome</keyword>
<gene>
    <name evidence="1" type="ORF">AB205_0087280</name>
</gene>
<organism evidence="1 2">
    <name type="scientific">Aquarana catesbeiana</name>
    <name type="common">American bullfrog</name>
    <name type="synonym">Rana catesbeiana</name>
    <dbReference type="NCBI Taxonomy" id="8400"/>
    <lineage>
        <taxon>Eukaryota</taxon>
        <taxon>Metazoa</taxon>
        <taxon>Chordata</taxon>
        <taxon>Craniata</taxon>
        <taxon>Vertebrata</taxon>
        <taxon>Euteleostomi</taxon>
        <taxon>Amphibia</taxon>
        <taxon>Batrachia</taxon>
        <taxon>Anura</taxon>
        <taxon>Neobatrachia</taxon>
        <taxon>Ranoidea</taxon>
        <taxon>Ranidae</taxon>
        <taxon>Aquarana</taxon>
    </lineage>
</organism>
<reference evidence="2" key="1">
    <citation type="journal article" date="2017" name="Nat. Commun.">
        <title>The North American bullfrog draft genome provides insight into hormonal regulation of long noncoding RNA.</title>
        <authorList>
            <person name="Hammond S.A."/>
            <person name="Warren R.L."/>
            <person name="Vandervalk B.P."/>
            <person name="Kucuk E."/>
            <person name="Khan H."/>
            <person name="Gibb E.A."/>
            <person name="Pandoh P."/>
            <person name="Kirk H."/>
            <person name="Zhao Y."/>
            <person name="Jones M."/>
            <person name="Mungall A.J."/>
            <person name="Coope R."/>
            <person name="Pleasance S."/>
            <person name="Moore R.A."/>
            <person name="Holt R.A."/>
            <person name="Round J.M."/>
            <person name="Ohora S."/>
            <person name="Walle B.V."/>
            <person name="Veldhoen N."/>
            <person name="Helbing C.C."/>
            <person name="Birol I."/>
        </authorList>
    </citation>
    <scope>NUCLEOTIDE SEQUENCE [LARGE SCALE GENOMIC DNA]</scope>
</reference>
<dbReference type="EMBL" id="KZ060302">
    <property type="protein sequence ID" value="PIO12499.1"/>
    <property type="molecule type" value="Genomic_DNA"/>
</dbReference>
<dbReference type="AlphaFoldDB" id="A0A2G9QA45"/>
<evidence type="ECO:0000313" key="1">
    <source>
        <dbReference type="EMBL" id="PIO12499.1"/>
    </source>
</evidence>
<sequence>MPVYHKKGYFYCPKKNVIPKICCFVQKPFSKRTCECAQSKNVSIQQCVASSFNDQ</sequence>
<evidence type="ECO:0000313" key="2">
    <source>
        <dbReference type="Proteomes" id="UP000228934"/>
    </source>
</evidence>
<protein>
    <submittedName>
        <fullName evidence="1">Uncharacterized protein</fullName>
    </submittedName>
</protein>
<dbReference type="Proteomes" id="UP000228934">
    <property type="component" value="Unassembled WGS sequence"/>
</dbReference>
<proteinExistence type="predicted"/>
<accession>A0A2G9QA45</accession>